<keyword evidence="5 6" id="KW-0472">Membrane</keyword>
<dbReference type="PANTHER" id="PTHR12703:SF4">
    <property type="entry name" value="TRANSMEMBRANE PROTEIN 33"/>
    <property type="match status" value="1"/>
</dbReference>
<comment type="caution">
    <text evidence="7">The sequence shown here is derived from an EMBL/GenBank/DDBJ whole genome shotgun (WGS) entry which is preliminary data.</text>
</comment>
<reference evidence="7" key="2">
    <citation type="submission" date="2021-01" db="EMBL/GenBank/DDBJ databases">
        <authorList>
            <person name="Schikora-Tamarit M.A."/>
        </authorList>
    </citation>
    <scope>NUCLEOTIDE SEQUENCE</scope>
    <source>
        <strain evidence="7">NCAIM Y.01608</strain>
    </source>
</reference>
<organism evidence="7 8">
    <name type="scientific">Ogataea polymorpha</name>
    <dbReference type="NCBI Taxonomy" id="460523"/>
    <lineage>
        <taxon>Eukaryota</taxon>
        <taxon>Fungi</taxon>
        <taxon>Dikarya</taxon>
        <taxon>Ascomycota</taxon>
        <taxon>Saccharomycotina</taxon>
        <taxon>Pichiomycetes</taxon>
        <taxon>Pichiales</taxon>
        <taxon>Pichiaceae</taxon>
        <taxon>Ogataea</taxon>
    </lineage>
</organism>
<dbReference type="GO" id="GO:0005783">
    <property type="term" value="C:endoplasmic reticulum"/>
    <property type="evidence" value="ECO:0007669"/>
    <property type="project" value="TreeGrafter"/>
</dbReference>
<comment type="similarity">
    <text evidence="2">Belongs to the PER33/POM33 family.</text>
</comment>
<protein>
    <recommendedName>
        <fullName evidence="9">Pore membrane protein of 33 kDa</fullName>
    </recommendedName>
</protein>
<evidence type="ECO:0000256" key="6">
    <source>
        <dbReference type="SAM" id="Phobius"/>
    </source>
</evidence>
<dbReference type="PANTHER" id="PTHR12703">
    <property type="entry name" value="TRANSMEMBRANE PROTEIN 33"/>
    <property type="match status" value="1"/>
</dbReference>
<dbReference type="GO" id="GO:0061024">
    <property type="term" value="P:membrane organization"/>
    <property type="evidence" value="ECO:0007669"/>
    <property type="project" value="TreeGrafter"/>
</dbReference>
<comment type="subcellular location">
    <subcellularLocation>
        <location evidence="1">Membrane</location>
        <topology evidence="1">Multi-pass membrane protein</topology>
    </subcellularLocation>
</comment>
<evidence type="ECO:0000313" key="7">
    <source>
        <dbReference type="EMBL" id="KAH3659711.1"/>
    </source>
</evidence>
<gene>
    <name evidence="7" type="ORF">OGATHE_005756</name>
</gene>
<dbReference type="InterPro" id="IPR005344">
    <property type="entry name" value="TMEM33/Pom33"/>
</dbReference>
<keyword evidence="3 6" id="KW-0812">Transmembrane</keyword>
<dbReference type="AlphaFoldDB" id="A0A9P8NUY1"/>
<feature type="transmembrane region" description="Helical" evidence="6">
    <location>
        <begin position="172"/>
        <end position="197"/>
    </location>
</feature>
<keyword evidence="8" id="KW-1185">Reference proteome</keyword>
<reference evidence="7" key="1">
    <citation type="journal article" date="2021" name="Open Biol.">
        <title>Shared evolutionary footprints suggest mitochondrial oxidative damage underlies multiple complex I losses in fungi.</title>
        <authorList>
            <person name="Schikora-Tamarit M.A."/>
            <person name="Marcet-Houben M."/>
            <person name="Nosek J."/>
            <person name="Gabaldon T."/>
        </authorList>
    </citation>
    <scope>NUCLEOTIDE SEQUENCE</scope>
    <source>
        <strain evidence="7">NCAIM Y.01608</strain>
    </source>
</reference>
<evidence type="ECO:0008006" key="9">
    <source>
        <dbReference type="Google" id="ProtNLM"/>
    </source>
</evidence>
<evidence type="ECO:0000256" key="5">
    <source>
        <dbReference type="ARBA" id="ARBA00023136"/>
    </source>
</evidence>
<sequence length="260" mass="29636">MSSPKAAAPAKPLKDQLIELVQTAQFAWFAGHVTTLFYSLVYFLTYRSRGSFHKFSYTLIYLSVIESFGIIIHQSWKAGSLKLNNPKVVLADDNVQYILIALALLLVLPVISLSIFPFVFFSFFHCITYIRGAVLPKLGLKNQEALANKLGSFVANYNDLSMYYAANFEIATFVYIVFRALLWSKGFWIALVVYGAFIKFRYEKSIFTRSCFKKLEVRIDGLLSHPSVSPQIKQYWINAKSALKKYGNQFKLVQEPGKTE</sequence>
<feature type="transmembrane region" description="Helical" evidence="6">
    <location>
        <begin position="26"/>
        <end position="45"/>
    </location>
</feature>
<evidence type="ECO:0000256" key="1">
    <source>
        <dbReference type="ARBA" id="ARBA00004141"/>
    </source>
</evidence>
<proteinExistence type="inferred from homology"/>
<evidence type="ECO:0000256" key="2">
    <source>
        <dbReference type="ARBA" id="ARBA00007322"/>
    </source>
</evidence>
<dbReference type="GO" id="GO:0016020">
    <property type="term" value="C:membrane"/>
    <property type="evidence" value="ECO:0007669"/>
    <property type="project" value="UniProtKB-SubCell"/>
</dbReference>
<accession>A0A9P8NUY1</accession>
<feature type="transmembrane region" description="Helical" evidence="6">
    <location>
        <begin position="96"/>
        <end position="124"/>
    </location>
</feature>
<dbReference type="Proteomes" id="UP000788993">
    <property type="component" value="Unassembled WGS sequence"/>
</dbReference>
<dbReference type="Pfam" id="PF03661">
    <property type="entry name" value="TMEM33_Pom33"/>
    <property type="match status" value="1"/>
</dbReference>
<dbReference type="InterPro" id="IPR051645">
    <property type="entry name" value="PER33/POM33_regulator"/>
</dbReference>
<evidence type="ECO:0000256" key="4">
    <source>
        <dbReference type="ARBA" id="ARBA00022989"/>
    </source>
</evidence>
<evidence type="ECO:0000313" key="8">
    <source>
        <dbReference type="Proteomes" id="UP000788993"/>
    </source>
</evidence>
<name>A0A9P8NUY1_9ASCO</name>
<evidence type="ECO:0000256" key="3">
    <source>
        <dbReference type="ARBA" id="ARBA00022692"/>
    </source>
</evidence>
<feature type="transmembrane region" description="Helical" evidence="6">
    <location>
        <begin position="57"/>
        <end position="76"/>
    </location>
</feature>
<keyword evidence="4 6" id="KW-1133">Transmembrane helix</keyword>
<dbReference type="EMBL" id="JAEUBD010001504">
    <property type="protein sequence ID" value="KAH3659711.1"/>
    <property type="molecule type" value="Genomic_DNA"/>
</dbReference>
<dbReference type="GO" id="GO:0071786">
    <property type="term" value="P:endoplasmic reticulum tubular network organization"/>
    <property type="evidence" value="ECO:0007669"/>
    <property type="project" value="TreeGrafter"/>
</dbReference>